<dbReference type="PANTHER" id="PTHR43080:SF2">
    <property type="entry name" value="CBS DOMAIN-CONTAINING PROTEIN"/>
    <property type="match status" value="1"/>
</dbReference>
<gene>
    <name evidence="4" type="ORF">D5H78_12080</name>
</gene>
<keyword evidence="5" id="KW-1185">Reference proteome</keyword>
<accession>A0A3A3YV21</accession>
<feature type="domain" description="CBS" evidence="3">
    <location>
        <begin position="8"/>
        <end position="70"/>
    </location>
</feature>
<dbReference type="OrthoDB" id="9807125at2"/>
<proteinExistence type="predicted"/>
<dbReference type="CDD" id="cd04623">
    <property type="entry name" value="CBS_pair_bac_euk"/>
    <property type="match status" value="1"/>
</dbReference>
<dbReference type="RefSeq" id="WP_119950744.1">
    <property type="nucleotide sequence ID" value="NZ_QZEZ01000005.1"/>
</dbReference>
<dbReference type="InterPro" id="IPR000644">
    <property type="entry name" value="CBS_dom"/>
</dbReference>
<reference evidence="4 5" key="1">
    <citation type="submission" date="2018-09" db="EMBL/GenBank/DDBJ databases">
        <title>YIM 75000 draft genome.</title>
        <authorList>
            <person name="Tang S."/>
            <person name="Feng Y."/>
        </authorList>
    </citation>
    <scope>NUCLEOTIDE SEQUENCE [LARGE SCALE GENOMIC DNA]</scope>
    <source>
        <strain evidence="4 5">YIM 75000</strain>
    </source>
</reference>
<name>A0A3A3YV21_9ACTN</name>
<evidence type="ECO:0000313" key="5">
    <source>
        <dbReference type="Proteomes" id="UP000265614"/>
    </source>
</evidence>
<dbReference type="Gene3D" id="3.10.580.10">
    <property type="entry name" value="CBS-domain"/>
    <property type="match status" value="1"/>
</dbReference>
<organism evidence="4 5">
    <name type="scientific">Vallicoccus soli</name>
    <dbReference type="NCBI Taxonomy" id="2339232"/>
    <lineage>
        <taxon>Bacteria</taxon>
        <taxon>Bacillati</taxon>
        <taxon>Actinomycetota</taxon>
        <taxon>Actinomycetes</taxon>
        <taxon>Motilibacterales</taxon>
        <taxon>Vallicoccaceae</taxon>
        <taxon>Vallicoccus</taxon>
    </lineage>
</organism>
<dbReference type="Pfam" id="PF00571">
    <property type="entry name" value="CBS"/>
    <property type="match status" value="2"/>
</dbReference>
<dbReference type="SUPFAM" id="SSF54631">
    <property type="entry name" value="CBS-domain pair"/>
    <property type="match status" value="1"/>
</dbReference>
<evidence type="ECO:0000313" key="4">
    <source>
        <dbReference type="EMBL" id="RJK95391.1"/>
    </source>
</evidence>
<comment type="caution">
    <text evidence="4">The sequence shown here is derived from an EMBL/GenBank/DDBJ whole genome shotgun (WGS) entry which is preliminary data.</text>
</comment>
<dbReference type="InterPro" id="IPR046342">
    <property type="entry name" value="CBS_dom_sf"/>
</dbReference>
<feature type="domain" description="CBS" evidence="3">
    <location>
        <begin position="76"/>
        <end position="131"/>
    </location>
</feature>
<dbReference type="PROSITE" id="PS51371">
    <property type="entry name" value="CBS"/>
    <property type="match status" value="2"/>
</dbReference>
<keyword evidence="1 2" id="KW-0129">CBS domain</keyword>
<dbReference type="SMART" id="SM00116">
    <property type="entry name" value="CBS"/>
    <property type="match status" value="2"/>
</dbReference>
<sequence length="144" mass="15061">MLVSRLLAAKGTDVVTVAPETPVRDLVDLLTGRRIGAVVVSLDGARVTGIVSERDVVAALAAHGAGALDLPVAAIATPDVRTAAPSTTVEELMVLMTTQRVRHVPVLADGALAGIVSIGDVVKHRIDELERERTALQDYVAQAR</sequence>
<evidence type="ECO:0000256" key="1">
    <source>
        <dbReference type="ARBA" id="ARBA00023122"/>
    </source>
</evidence>
<dbReference type="InterPro" id="IPR051257">
    <property type="entry name" value="Diverse_CBS-Domain"/>
</dbReference>
<dbReference type="EMBL" id="QZEZ01000005">
    <property type="protein sequence ID" value="RJK95391.1"/>
    <property type="molecule type" value="Genomic_DNA"/>
</dbReference>
<protein>
    <submittedName>
        <fullName evidence="4">CBS domain-containing protein</fullName>
    </submittedName>
</protein>
<dbReference type="PANTHER" id="PTHR43080">
    <property type="entry name" value="CBS DOMAIN-CONTAINING PROTEIN CBSX3, MITOCHONDRIAL"/>
    <property type="match status" value="1"/>
</dbReference>
<dbReference type="AlphaFoldDB" id="A0A3A3YV21"/>
<evidence type="ECO:0000259" key="3">
    <source>
        <dbReference type="PROSITE" id="PS51371"/>
    </source>
</evidence>
<dbReference type="InterPro" id="IPR044725">
    <property type="entry name" value="CBSX3_CBS_dom"/>
</dbReference>
<dbReference type="Proteomes" id="UP000265614">
    <property type="component" value="Unassembled WGS sequence"/>
</dbReference>
<evidence type="ECO:0000256" key="2">
    <source>
        <dbReference type="PROSITE-ProRule" id="PRU00703"/>
    </source>
</evidence>